<keyword evidence="2" id="KW-1185">Reference proteome</keyword>
<sequence length="59" mass="6440">MAALLDSAEQALPVTRLVRSFKEYLDKICVTFLQTASKLAIKTPLFPIVASNCYTFGGS</sequence>
<protein>
    <submittedName>
        <fullName evidence="1">Uncharacterized protein</fullName>
    </submittedName>
</protein>
<evidence type="ECO:0000313" key="1">
    <source>
        <dbReference type="EMBL" id="UYM15646.1"/>
    </source>
</evidence>
<evidence type="ECO:0000313" key="2">
    <source>
        <dbReference type="Proteomes" id="UP001163255"/>
    </source>
</evidence>
<gene>
    <name evidence="1" type="ORF">NX720_22895</name>
</gene>
<dbReference type="EMBL" id="CP103300">
    <property type="protein sequence ID" value="UYM15646.1"/>
    <property type="molecule type" value="Genomic_DNA"/>
</dbReference>
<organism evidence="1 2">
    <name type="scientific">Endozoicomonas euniceicola</name>
    <dbReference type="NCBI Taxonomy" id="1234143"/>
    <lineage>
        <taxon>Bacteria</taxon>
        <taxon>Pseudomonadati</taxon>
        <taxon>Pseudomonadota</taxon>
        <taxon>Gammaproteobacteria</taxon>
        <taxon>Oceanospirillales</taxon>
        <taxon>Endozoicomonadaceae</taxon>
        <taxon>Endozoicomonas</taxon>
    </lineage>
</organism>
<accession>A0ABY6GUB9</accession>
<proteinExistence type="predicted"/>
<name>A0ABY6GUB9_9GAMM</name>
<dbReference type="RefSeq" id="WP_262597772.1">
    <property type="nucleotide sequence ID" value="NZ_CP103300.1"/>
</dbReference>
<reference evidence="1" key="1">
    <citation type="submission" date="2022-10" db="EMBL/GenBank/DDBJ databases">
        <title>Completed Genome Sequence of two octocoral isolated bacterium, Endozoicomonas euniceicola EF212T and Endozoicomonas gorgoniicola PS125T.</title>
        <authorList>
            <person name="Chiou Y.-J."/>
            <person name="Chen Y.-H."/>
        </authorList>
    </citation>
    <scope>NUCLEOTIDE SEQUENCE</scope>
    <source>
        <strain evidence="1">EF212</strain>
    </source>
</reference>
<dbReference type="Proteomes" id="UP001163255">
    <property type="component" value="Chromosome"/>
</dbReference>